<feature type="transmembrane region" description="Helical" evidence="1">
    <location>
        <begin position="108"/>
        <end position="130"/>
    </location>
</feature>
<dbReference type="Proteomes" id="UP001651690">
    <property type="component" value="Unassembled WGS sequence"/>
</dbReference>
<feature type="transmembrane region" description="Helical" evidence="1">
    <location>
        <begin position="22"/>
        <end position="42"/>
    </location>
</feature>
<feature type="transmembrane region" description="Helical" evidence="1">
    <location>
        <begin position="48"/>
        <end position="69"/>
    </location>
</feature>
<keyword evidence="1" id="KW-1133">Transmembrane helix</keyword>
<dbReference type="RefSeq" id="WP_255057671.1">
    <property type="nucleotide sequence ID" value="NZ_JANDBD010000001.1"/>
</dbReference>
<proteinExistence type="predicted"/>
<dbReference type="EMBL" id="JANDBD010000001">
    <property type="protein sequence ID" value="MCP9270700.1"/>
    <property type="molecule type" value="Genomic_DNA"/>
</dbReference>
<evidence type="ECO:0008006" key="4">
    <source>
        <dbReference type="Google" id="ProtNLM"/>
    </source>
</evidence>
<evidence type="ECO:0000313" key="2">
    <source>
        <dbReference type="EMBL" id="MCP9270700.1"/>
    </source>
</evidence>
<protein>
    <recommendedName>
        <fullName evidence="4">Integral membrane protein</fullName>
    </recommendedName>
</protein>
<name>A0ABT1LUX2_9MYCO</name>
<comment type="caution">
    <text evidence="2">The sequence shown here is derived from an EMBL/GenBank/DDBJ whole genome shotgun (WGS) entry which is preliminary data.</text>
</comment>
<evidence type="ECO:0000256" key="1">
    <source>
        <dbReference type="SAM" id="Phobius"/>
    </source>
</evidence>
<feature type="transmembrane region" description="Helical" evidence="1">
    <location>
        <begin position="81"/>
        <end position="102"/>
    </location>
</feature>
<reference evidence="2 3" key="1">
    <citation type="submission" date="2022-06" db="EMBL/GenBank/DDBJ databases">
        <title>Mycolicibacterium sp. CAU 1645 isolated from seawater.</title>
        <authorList>
            <person name="Kim W."/>
        </authorList>
    </citation>
    <scope>NUCLEOTIDE SEQUENCE [LARGE SCALE GENOMIC DNA]</scope>
    <source>
        <strain evidence="2 3">CAU 1645</strain>
    </source>
</reference>
<evidence type="ECO:0000313" key="3">
    <source>
        <dbReference type="Proteomes" id="UP001651690"/>
    </source>
</evidence>
<gene>
    <name evidence="2" type="ORF">NM203_00720</name>
</gene>
<sequence>MTATTANVVTARDSLLRNAIRADAVISGLTGLAGLAFARNIAEISGTTAAFEFIVSASFVVIGAVFLGLSMRASVRSAGRVLAIGNLIFAVVAIVFVLIKVFPLTTTGVVLTIGTAAYTAVIGVVQYIGLRRIG</sequence>
<keyword evidence="1" id="KW-0472">Membrane</keyword>
<accession>A0ABT1LUX2</accession>
<keyword evidence="1" id="KW-0812">Transmembrane</keyword>
<organism evidence="2 3">
    <name type="scientific">Mycolicibacterium arenosum</name>
    <dbReference type="NCBI Taxonomy" id="2952157"/>
    <lineage>
        <taxon>Bacteria</taxon>
        <taxon>Bacillati</taxon>
        <taxon>Actinomycetota</taxon>
        <taxon>Actinomycetes</taxon>
        <taxon>Mycobacteriales</taxon>
        <taxon>Mycobacteriaceae</taxon>
        <taxon>Mycolicibacterium</taxon>
    </lineage>
</organism>
<keyword evidence="3" id="KW-1185">Reference proteome</keyword>